<dbReference type="GeneID" id="27429933"/>
<dbReference type="OrthoDB" id="18602at10239"/>
<keyword evidence="2" id="KW-1185">Reference proteome</keyword>
<accession>A0A162GV38</accession>
<evidence type="ECO:0000313" key="2">
    <source>
        <dbReference type="Proteomes" id="UP000201861"/>
    </source>
</evidence>
<protein>
    <submittedName>
        <fullName evidence="1">Uncharacterized protein</fullName>
    </submittedName>
</protein>
<dbReference type="InterPro" id="IPR009661">
    <property type="entry name" value="AcMNPV_Da18"/>
</dbReference>
<reference evidence="1" key="1">
    <citation type="submission" date="2017-04" db="EMBL/GenBank/DDBJ databases">
        <title>Complete genome sequence of Urbanus proteus nucleopolyhedrovirus (UrprNPV).</title>
        <authorList>
            <person name="Santos E.R."/>
            <person name="Melo F.L."/>
            <person name="Sosa-Gomez D.R."/>
            <person name="Ribeiro B.M."/>
            <person name="Ardisson-Araujo D.M.P."/>
        </authorList>
    </citation>
    <scope>NUCLEOTIDE SEQUENCE [LARGE SCALE GENOMIC DNA]</scope>
    <source>
        <strain evidence="1">Southern Brazil</strain>
    </source>
</reference>
<sequence>MNDIKIEVLINDTITPHAKLTVDNIKNIHTYIFELSNHDATNKRLKILINSNQRRFLQAMFKCRDKHIAIVNASDKDKPIKFDGFIHPADESHTTPFILKPLNSILNVENLKVRKIVELMEKATVVKIFINEAHHKCSPKKWYSSLWFFKSLNRFISYDKHAMDSFEQNETQLKENVNFIEEDDKIIDNYVSAFDTVKNPTVWVPVECYTGRLLLTINLIFKFI</sequence>
<dbReference type="RefSeq" id="YP_009250099.1">
    <property type="nucleotide sequence ID" value="NC_029997.2"/>
</dbReference>
<proteinExistence type="predicted"/>
<dbReference type="Proteomes" id="UP000201861">
    <property type="component" value="Segment"/>
</dbReference>
<dbReference type="KEGG" id="vg:27429933"/>
<dbReference type="EMBL" id="KR011717">
    <property type="protein sequence ID" value="AKR17393.1"/>
    <property type="molecule type" value="Genomic_DNA"/>
</dbReference>
<name>A0A162GV38_9ABAC</name>
<dbReference type="Pfam" id="PF06856">
    <property type="entry name" value="AcMNPV_Orf17"/>
    <property type="match status" value="1"/>
</dbReference>
<organism evidence="1 2">
    <name type="scientific">Urbanus proteus nucleopolyhedrovirus</name>
    <dbReference type="NCBI Taxonomy" id="1675866"/>
    <lineage>
        <taxon>Viruses</taxon>
        <taxon>Viruses incertae sedis</taxon>
        <taxon>Naldaviricetes</taxon>
        <taxon>Lefavirales</taxon>
        <taxon>Baculoviridae</taxon>
        <taxon>Alphabaculovirus</taxon>
        <taxon>Alphabaculovirus urprotei</taxon>
    </lineage>
</organism>
<evidence type="ECO:0000313" key="1">
    <source>
        <dbReference type="EMBL" id="AKR17393.1"/>
    </source>
</evidence>